<dbReference type="PROSITE" id="PS51257">
    <property type="entry name" value="PROKAR_LIPOPROTEIN"/>
    <property type="match status" value="1"/>
</dbReference>
<organism evidence="1 2">
    <name type="scientific">Sulfurimonas marina</name>
    <dbReference type="NCBI Taxonomy" id="2590551"/>
    <lineage>
        <taxon>Bacteria</taxon>
        <taxon>Pseudomonadati</taxon>
        <taxon>Campylobacterota</taxon>
        <taxon>Epsilonproteobacteria</taxon>
        <taxon>Campylobacterales</taxon>
        <taxon>Sulfurimonadaceae</taxon>
        <taxon>Sulfurimonas</taxon>
    </lineage>
</organism>
<dbReference type="EMBL" id="CP041165">
    <property type="protein sequence ID" value="QOP42256.1"/>
    <property type="molecule type" value="Genomic_DNA"/>
</dbReference>
<evidence type="ECO:0000313" key="2">
    <source>
        <dbReference type="Proteomes" id="UP000593910"/>
    </source>
</evidence>
<accession>A0A7M1AY54</accession>
<dbReference type="Proteomes" id="UP000593910">
    <property type="component" value="Chromosome"/>
</dbReference>
<reference evidence="1 2" key="1">
    <citation type="submission" date="2019-06" db="EMBL/GenBank/DDBJ databases">
        <title>Sulfurimonas gotlandica sp. nov., a chemoautotrophic and psychrotolerant epsilonproteobacterium isolated from a pelagic redoxcline, and an emended description of the genus Sulfurimonas.</title>
        <authorList>
            <person name="Wang S."/>
            <person name="Jiang L."/>
            <person name="Shao Z."/>
        </authorList>
    </citation>
    <scope>NUCLEOTIDE SEQUENCE [LARGE SCALE GENOMIC DNA]</scope>
    <source>
        <strain evidence="1 2">B2</strain>
    </source>
</reference>
<sequence>MYKQIISASVLTASLLFSGCGNDETSCRIDVQQAIDEGDFTTAITKLEGECSTTFSDSDKYFYLASAYMGQSGFGVSDAVSMVVTASDSTGDTFSAFMQSVNDNKSVNALPLLDKSAGYFLMSIDPNATIADCTNVVLDRTQREENACLYVGFNQAITTATSVTYLTTDVDSLVASIDGTGTTPDDMKASLDAIAWATSSVLPNGSTITPSDVNISGTVYKHLEVLQNGKTFYRLASSISPDATNGSTVVTSGYCDVNGSTTPCEGIEDVDGSIYDANLSLACYACPVDFGDGDTKDMTQLLVDALNGGTDAISSVIDDADIQQSIDEFKTDMNVSADANVTIQDILDYLNQ</sequence>
<dbReference type="AlphaFoldDB" id="A0A7M1AY54"/>
<proteinExistence type="predicted"/>
<dbReference type="KEGG" id="smax:FJR03_11105"/>
<protein>
    <submittedName>
        <fullName evidence="1">Uncharacterized protein</fullName>
    </submittedName>
</protein>
<evidence type="ECO:0000313" key="1">
    <source>
        <dbReference type="EMBL" id="QOP42256.1"/>
    </source>
</evidence>
<gene>
    <name evidence="1" type="ORF">FJR03_11105</name>
</gene>
<keyword evidence="2" id="KW-1185">Reference proteome</keyword>
<name>A0A7M1AY54_9BACT</name>
<dbReference type="RefSeq" id="WP_193113577.1">
    <property type="nucleotide sequence ID" value="NZ_CP041165.1"/>
</dbReference>